<reference evidence="1 2" key="1">
    <citation type="submission" date="2016-03" db="EMBL/GenBank/DDBJ databases">
        <title>EvidentialGene: Evidence-directed Construction of Genes on Genomes.</title>
        <authorList>
            <person name="Gilbert D.G."/>
            <person name="Choi J.-H."/>
            <person name="Mockaitis K."/>
            <person name="Colbourne J."/>
            <person name="Pfrender M."/>
        </authorList>
    </citation>
    <scope>NUCLEOTIDE SEQUENCE [LARGE SCALE GENOMIC DNA]</scope>
    <source>
        <strain evidence="1 2">Xinb3</strain>
        <tissue evidence="1">Complete organism</tissue>
    </source>
</reference>
<dbReference type="EMBL" id="LRGB01003123">
    <property type="protein sequence ID" value="KZS04221.1"/>
    <property type="molecule type" value="Genomic_DNA"/>
</dbReference>
<dbReference type="Proteomes" id="UP000076858">
    <property type="component" value="Unassembled WGS sequence"/>
</dbReference>
<gene>
    <name evidence="1" type="ORF">APZ42_032481</name>
</gene>
<evidence type="ECO:0000313" key="2">
    <source>
        <dbReference type="Proteomes" id="UP000076858"/>
    </source>
</evidence>
<organism evidence="1 2">
    <name type="scientific">Daphnia magna</name>
    <dbReference type="NCBI Taxonomy" id="35525"/>
    <lineage>
        <taxon>Eukaryota</taxon>
        <taxon>Metazoa</taxon>
        <taxon>Ecdysozoa</taxon>
        <taxon>Arthropoda</taxon>
        <taxon>Crustacea</taxon>
        <taxon>Branchiopoda</taxon>
        <taxon>Diplostraca</taxon>
        <taxon>Cladocera</taxon>
        <taxon>Anomopoda</taxon>
        <taxon>Daphniidae</taxon>
        <taxon>Daphnia</taxon>
    </lineage>
</organism>
<keyword evidence="2" id="KW-1185">Reference proteome</keyword>
<evidence type="ECO:0000313" key="1">
    <source>
        <dbReference type="EMBL" id="KZS04221.1"/>
    </source>
</evidence>
<proteinExistence type="predicted"/>
<name>A0A0P6C492_9CRUS</name>
<protein>
    <submittedName>
        <fullName evidence="1">Uncharacterized protein</fullName>
    </submittedName>
</protein>
<dbReference type="AlphaFoldDB" id="A0A0P6C492"/>
<sequence length="104" mass="11851">MLAVARCSGFSCIGFHAFYLYLSPVVGPQLGPISEFRLRKSDLSIQIFVSIIRLLARQTSEEHLTDNSEILPVFRLLKGGTNSSLHFRHFSSSDYLFYFPFRST</sequence>
<comment type="caution">
    <text evidence="1">The sequence shown here is derived from an EMBL/GenBank/DDBJ whole genome shotgun (WGS) entry which is preliminary data.</text>
</comment>
<accession>A0A0P6C492</accession>